<dbReference type="EMBL" id="FNBZ01000007">
    <property type="protein sequence ID" value="SDH24206.1"/>
    <property type="molecule type" value="Genomic_DNA"/>
</dbReference>
<dbReference type="PANTHER" id="PTHR11941:SF54">
    <property type="entry name" value="ENOYL-COA HYDRATASE, MITOCHONDRIAL"/>
    <property type="match status" value="1"/>
</dbReference>
<dbReference type="InterPro" id="IPR014748">
    <property type="entry name" value="Enoyl-CoA_hydra_C"/>
</dbReference>
<dbReference type="CDD" id="cd06558">
    <property type="entry name" value="crotonase-like"/>
    <property type="match status" value="1"/>
</dbReference>
<evidence type="ECO:0000313" key="3">
    <source>
        <dbReference type="EMBL" id="SDH24206.1"/>
    </source>
</evidence>
<evidence type="ECO:0000256" key="2">
    <source>
        <dbReference type="ARBA" id="ARBA00023239"/>
    </source>
</evidence>
<reference evidence="3 4" key="1">
    <citation type="submission" date="2016-10" db="EMBL/GenBank/DDBJ databases">
        <authorList>
            <person name="Varghese N."/>
            <person name="Submissions S."/>
        </authorList>
    </citation>
    <scope>NUCLEOTIDE SEQUENCE [LARGE SCALE GENOMIC DNA]</scope>
    <source>
        <strain evidence="3 4">DSM 26672</strain>
    </source>
</reference>
<dbReference type="Gene3D" id="1.10.12.10">
    <property type="entry name" value="Lyase 2-enoyl-coa Hydratase, Chain A, domain 2"/>
    <property type="match status" value="1"/>
</dbReference>
<dbReference type="Gene3D" id="3.90.226.10">
    <property type="entry name" value="2-enoyl-CoA Hydratase, Chain A, domain 1"/>
    <property type="match status" value="1"/>
</dbReference>
<name>A0ABY0P4S2_9HYPH</name>
<gene>
    <name evidence="3" type="ORF">SAMN05421844_107259</name>
</gene>
<comment type="caution">
    <text evidence="3">The sequence shown here is derived from an EMBL/GenBank/DDBJ whole genome shotgun (WGS) entry which is preliminary data.</text>
</comment>
<dbReference type="InterPro" id="IPR001753">
    <property type="entry name" value="Enoyl-CoA_hydra/iso"/>
</dbReference>
<accession>A0ABY0P4S2</accession>
<evidence type="ECO:0000256" key="1">
    <source>
        <dbReference type="ARBA" id="ARBA00005254"/>
    </source>
</evidence>
<dbReference type="Pfam" id="PF00378">
    <property type="entry name" value="ECH_1"/>
    <property type="match status" value="1"/>
</dbReference>
<evidence type="ECO:0000313" key="4">
    <source>
        <dbReference type="Proteomes" id="UP000199468"/>
    </source>
</evidence>
<keyword evidence="2" id="KW-0456">Lyase</keyword>
<sequence>MNASVAPPAFETLRISAPAEHIALVTLARPQAMNALNTQMGRDLVTFFEAVALDAAGLRCIVLTGEGERAFCAGGDLKERRGMSDEAWQRQHVVFERMVRALLDCPVPVIGAVNGAAYGGGCEIAACCDFLYAAEHARFAQSEVTLGIMPGGGGTQTIARAIGERRAKELILTGQPFSASEAAQWGLVNAVLPQGELLPAALATATTIANNAPISVRQAKQSIHRGLQMALRDGLTFEIEAYARMVPTQDRHEGVTAFNEKRPPRFIGK</sequence>
<dbReference type="PANTHER" id="PTHR11941">
    <property type="entry name" value="ENOYL-COA HYDRATASE-RELATED"/>
    <property type="match status" value="1"/>
</dbReference>
<protein>
    <submittedName>
        <fullName evidence="3">Enoyl-CoA hydratase/carnithine racemase</fullName>
    </submittedName>
</protein>
<dbReference type="SUPFAM" id="SSF52096">
    <property type="entry name" value="ClpP/crotonase"/>
    <property type="match status" value="1"/>
</dbReference>
<dbReference type="InterPro" id="IPR029045">
    <property type="entry name" value="ClpP/crotonase-like_dom_sf"/>
</dbReference>
<dbReference type="RefSeq" id="WP_091860425.1">
    <property type="nucleotide sequence ID" value="NZ_FNBZ01000007.1"/>
</dbReference>
<proteinExistence type="inferred from homology"/>
<keyword evidence="4" id="KW-1185">Reference proteome</keyword>
<organism evidence="3 4">
    <name type="scientific">Bosea robiniae</name>
    <dbReference type="NCBI Taxonomy" id="1036780"/>
    <lineage>
        <taxon>Bacteria</taxon>
        <taxon>Pseudomonadati</taxon>
        <taxon>Pseudomonadota</taxon>
        <taxon>Alphaproteobacteria</taxon>
        <taxon>Hyphomicrobiales</taxon>
        <taxon>Boseaceae</taxon>
        <taxon>Bosea</taxon>
    </lineage>
</organism>
<comment type="similarity">
    <text evidence="1">Belongs to the enoyl-CoA hydratase/isomerase family.</text>
</comment>
<dbReference type="Proteomes" id="UP000199468">
    <property type="component" value="Unassembled WGS sequence"/>
</dbReference>